<comment type="caution">
    <text evidence="1">The sequence shown here is derived from an EMBL/GenBank/DDBJ whole genome shotgun (WGS) entry which is preliminary data.</text>
</comment>
<evidence type="ECO:0000313" key="2">
    <source>
        <dbReference type="Proteomes" id="UP000335636"/>
    </source>
</evidence>
<organism evidence="1 2">
    <name type="scientific">Marmota monax</name>
    <name type="common">Woodchuck</name>
    <dbReference type="NCBI Taxonomy" id="9995"/>
    <lineage>
        <taxon>Eukaryota</taxon>
        <taxon>Metazoa</taxon>
        <taxon>Chordata</taxon>
        <taxon>Craniata</taxon>
        <taxon>Vertebrata</taxon>
        <taxon>Euteleostomi</taxon>
        <taxon>Mammalia</taxon>
        <taxon>Eutheria</taxon>
        <taxon>Euarchontoglires</taxon>
        <taxon>Glires</taxon>
        <taxon>Rodentia</taxon>
        <taxon>Sciuromorpha</taxon>
        <taxon>Sciuridae</taxon>
        <taxon>Xerinae</taxon>
        <taxon>Marmotini</taxon>
        <taxon>Marmota</taxon>
    </lineage>
</organism>
<accession>A0A5E4D7P9</accession>
<feature type="non-terminal residue" evidence="1">
    <location>
        <position position="1"/>
    </location>
</feature>
<name>A0A5E4D7P9_MARMO</name>
<reference evidence="1" key="1">
    <citation type="submission" date="2019-04" db="EMBL/GenBank/DDBJ databases">
        <authorList>
            <person name="Alioto T."/>
            <person name="Alioto T."/>
        </authorList>
    </citation>
    <scope>NUCLEOTIDE SEQUENCE [LARGE SCALE GENOMIC DNA]</scope>
</reference>
<proteinExistence type="predicted"/>
<gene>
    <name evidence="1" type="ORF">MONAX_5E035702</name>
</gene>
<dbReference type="AlphaFoldDB" id="A0A5E4D7P9"/>
<dbReference type="EMBL" id="CABDUW010004064">
    <property type="protein sequence ID" value="VTJ90046.1"/>
    <property type="molecule type" value="Genomic_DNA"/>
</dbReference>
<evidence type="ECO:0000313" key="1">
    <source>
        <dbReference type="EMBL" id="VTJ90046.1"/>
    </source>
</evidence>
<protein>
    <submittedName>
        <fullName evidence="1">Uncharacterized protein</fullName>
    </submittedName>
</protein>
<keyword evidence="2" id="KW-1185">Reference proteome</keyword>
<dbReference type="Proteomes" id="UP000335636">
    <property type="component" value="Unassembled WGS sequence"/>
</dbReference>
<sequence>FYISLILLTVKVAVRYFPNTQYYLMKDKRLLMILFYTFCDEVLLDNVVSTRIWIIFTSHDS</sequence>